<sequence>MRRSHDALKASTLSIEQEVGEEHLRHHISPSGYYRGRKVITTKDE</sequence>
<reference evidence="6 7" key="1">
    <citation type="submission" date="2016-05" db="EMBL/GenBank/DDBJ databases">
        <title>Single-cell genome of chain-forming Candidatus Thiomargarita nelsonii and comparison to other large sulfur-oxidizing bacteria.</title>
        <authorList>
            <person name="Winkel M."/>
            <person name="Salman V."/>
            <person name="Woyke T."/>
            <person name="Schulz-Vogt H."/>
            <person name="Richter M."/>
            <person name="Flood B."/>
            <person name="Bailey J."/>
            <person name="Amann R."/>
            <person name="Mussmann M."/>
        </authorList>
    </citation>
    <scope>NUCLEOTIDE SEQUENCE [LARGE SCALE GENOMIC DNA]</scope>
    <source>
        <strain evidence="6 7">THI036</strain>
    </source>
</reference>
<evidence type="ECO:0000256" key="4">
    <source>
        <dbReference type="ARBA" id="ARBA00035178"/>
    </source>
</evidence>
<dbReference type="GO" id="GO:0006412">
    <property type="term" value="P:translation"/>
    <property type="evidence" value="ECO:0007669"/>
    <property type="project" value="InterPro"/>
</dbReference>
<dbReference type="InterPro" id="IPR044957">
    <property type="entry name" value="Ribosomal_bL32_bact"/>
</dbReference>
<organism evidence="6 7">
    <name type="scientific">Candidatus Thiomargarita nelsonii</name>
    <dbReference type="NCBI Taxonomy" id="1003181"/>
    <lineage>
        <taxon>Bacteria</taxon>
        <taxon>Pseudomonadati</taxon>
        <taxon>Pseudomonadota</taxon>
        <taxon>Gammaproteobacteria</taxon>
        <taxon>Thiotrichales</taxon>
        <taxon>Thiotrichaceae</taxon>
        <taxon>Thiomargarita</taxon>
    </lineage>
</organism>
<evidence type="ECO:0000313" key="7">
    <source>
        <dbReference type="Proteomes" id="UP000076962"/>
    </source>
</evidence>
<evidence type="ECO:0000256" key="5">
    <source>
        <dbReference type="ARBA" id="ARBA00035491"/>
    </source>
</evidence>
<gene>
    <name evidence="6" type="ORF">THIOM_004858</name>
</gene>
<accession>A0A176RUS3</accession>
<dbReference type="Proteomes" id="UP000076962">
    <property type="component" value="Unassembled WGS sequence"/>
</dbReference>
<protein>
    <recommendedName>
        <fullName evidence="4">Large ribosomal subunit protein bL32</fullName>
    </recommendedName>
    <alternativeName>
        <fullName evidence="5">50S ribosomal protein L32</fullName>
    </alternativeName>
</protein>
<comment type="caution">
    <text evidence="6">The sequence shown here is derived from an EMBL/GenBank/DDBJ whole genome shotgun (WGS) entry which is preliminary data.</text>
</comment>
<dbReference type="GO" id="GO:0003735">
    <property type="term" value="F:structural constituent of ribosome"/>
    <property type="evidence" value="ECO:0007669"/>
    <property type="project" value="InterPro"/>
</dbReference>
<keyword evidence="7" id="KW-1185">Reference proteome</keyword>
<evidence type="ECO:0000313" key="6">
    <source>
        <dbReference type="EMBL" id="OAD19503.1"/>
    </source>
</evidence>
<comment type="similarity">
    <text evidence="1">Belongs to the bacterial ribosomal protein bL32 family.</text>
</comment>
<dbReference type="SUPFAM" id="SSF57829">
    <property type="entry name" value="Zn-binding ribosomal proteins"/>
    <property type="match status" value="1"/>
</dbReference>
<evidence type="ECO:0000256" key="2">
    <source>
        <dbReference type="ARBA" id="ARBA00022980"/>
    </source>
</evidence>
<dbReference type="PATRIC" id="fig|1003181.4.peg.6415"/>
<dbReference type="AlphaFoldDB" id="A0A176RUS3"/>
<dbReference type="InterPro" id="IPR002677">
    <property type="entry name" value="Ribosomal_bL32"/>
</dbReference>
<dbReference type="EMBL" id="LUTY01002778">
    <property type="protein sequence ID" value="OAD19503.1"/>
    <property type="molecule type" value="Genomic_DNA"/>
</dbReference>
<name>A0A176RUS3_9GAMM</name>
<dbReference type="GO" id="GO:0015934">
    <property type="term" value="C:large ribosomal subunit"/>
    <property type="evidence" value="ECO:0007669"/>
    <property type="project" value="InterPro"/>
</dbReference>
<dbReference type="PANTHER" id="PTHR35534:SF1">
    <property type="entry name" value="LARGE RIBOSOMAL SUBUNIT PROTEIN BL32"/>
    <property type="match status" value="1"/>
</dbReference>
<evidence type="ECO:0000256" key="1">
    <source>
        <dbReference type="ARBA" id="ARBA00008560"/>
    </source>
</evidence>
<evidence type="ECO:0000256" key="3">
    <source>
        <dbReference type="ARBA" id="ARBA00023274"/>
    </source>
</evidence>
<keyword evidence="2 6" id="KW-0689">Ribosomal protein</keyword>
<keyword evidence="3" id="KW-0687">Ribonucleoprotein</keyword>
<dbReference type="InterPro" id="IPR011332">
    <property type="entry name" value="Ribosomal_zn-bd"/>
</dbReference>
<dbReference type="NCBIfam" id="TIGR01031">
    <property type="entry name" value="rpmF_bact"/>
    <property type="match status" value="1"/>
</dbReference>
<proteinExistence type="inferred from homology"/>
<dbReference type="PANTHER" id="PTHR35534">
    <property type="entry name" value="50S RIBOSOMAL PROTEIN L32"/>
    <property type="match status" value="1"/>
</dbReference>
<dbReference type="Pfam" id="PF01783">
    <property type="entry name" value="Ribosomal_L32p"/>
    <property type="match status" value="1"/>
</dbReference>